<dbReference type="RefSeq" id="WP_025389752.1">
    <property type="nucleotide sequence ID" value="NZ_CP007014.1"/>
</dbReference>
<reference evidence="2 3" key="1">
    <citation type="submission" date="2013-12" db="EMBL/GenBank/DDBJ databases">
        <title>Interactions Between Genome Architecture and Virulence Genes in Pseudomonas syringae, strain CC1557 as a model.</title>
        <authorList>
            <person name="Baltrus D."/>
            <person name="Hockett K."/>
            <person name="Karlsrud E."/>
            <person name="Dougherty K."/>
            <person name="Nishimura M."/>
        </authorList>
    </citation>
    <scope>NUCLEOTIDE SEQUENCE [LARGE SCALE GENOMIC DNA]</scope>
    <source>
        <strain evidence="2 3">CC1557</strain>
    </source>
</reference>
<dbReference type="EMBL" id="CP007014">
    <property type="protein sequence ID" value="AHG43588.1"/>
    <property type="molecule type" value="Genomic_DNA"/>
</dbReference>
<accession>W0N2S6</accession>
<gene>
    <name evidence="2" type="ORF">N018_12490</name>
</gene>
<organism evidence="2 3">
    <name type="scientific">Pseudomonas syringae CC1557</name>
    <dbReference type="NCBI Taxonomy" id="1357279"/>
    <lineage>
        <taxon>Bacteria</taxon>
        <taxon>Pseudomonadati</taxon>
        <taxon>Pseudomonadota</taxon>
        <taxon>Gammaproteobacteria</taxon>
        <taxon>Pseudomonadales</taxon>
        <taxon>Pseudomonadaceae</taxon>
        <taxon>Pseudomonas</taxon>
        <taxon>Pseudomonas syringae</taxon>
    </lineage>
</organism>
<proteinExistence type="predicted"/>
<feature type="compositionally biased region" description="Polar residues" evidence="1">
    <location>
        <begin position="19"/>
        <end position="30"/>
    </location>
</feature>
<dbReference type="AlphaFoldDB" id="W0N2S6"/>
<name>W0N2S6_PSESX</name>
<dbReference type="KEGG" id="psyr:N018_12490"/>
<dbReference type="Proteomes" id="UP000019089">
    <property type="component" value="Chromosome"/>
</dbReference>
<protein>
    <submittedName>
        <fullName evidence="2">Uncharacterized protein</fullName>
    </submittedName>
</protein>
<feature type="region of interest" description="Disordered" evidence="1">
    <location>
        <begin position="1"/>
        <end position="32"/>
    </location>
</feature>
<dbReference type="HOGENOM" id="CLU_2919324_0_0_6"/>
<evidence type="ECO:0000313" key="2">
    <source>
        <dbReference type="EMBL" id="AHG43588.1"/>
    </source>
</evidence>
<evidence type="ECO:0000313" key="3">
    <source>
        <dbReference type="Proteomes" id="UP000019089"/>
    </source>
</evidence>
<sequence>MLNTTRANPVGERAPVATDTATGAVSSSKPSRPYSIYRYISKVKVYATGNPQPDRAEEYAA</sequence>
<dbReference type="STRING" id="1357279.N018_12490"/>
<evidence type="ECO:0000256" key="1">
    <source>
        <dbReference type="SAM" id="MobiDB-lite"/>
    </source>
</evidence>